<evidence type="ECO:0000313" key="2">
    <source>
        <dbReference type="Proteomes" id="UP001732700"/>
    </source>
</evidence>
<sequence>MAAPARLRGRRRAKEVERELDPFTIEEEVSHLTKIGSEPCPRTRSGARRKRGASAFEMLSSRESGRSGAGGGFSSADRAYTAGKHLPVEGPWCVEDMDSEAYVSQFSSDGSLLVAGFRGSRIRIYDVDKGWKVHKNISCRSMRWTVSDIALSPDQRYLAYSSLSPIVHIVNVQSAGRESDANVNEIHEGLEFCDDDEYSFGIFSVKFSKDGKEVVVGNNDSSIYVYDLGANKVSVRIRAHVADVNTVTFADESGNMLYSGSDDNLCKVWDRRCLVGEKPAGVLTGHLDGITCIDSRGDGRYLISNCKDQTIKLWDVRKMSATVKGRPPRLYDWDYRWMAFPTNARYCKHPNDQSLATYRGHSVLRTLIRCYFSPMHSTGQRYIYTGSSDDSVYIYDVVCISNLLSFTGCTFLLWITYMLPLQVTGAIVKKLSWHRSIIRDCTWHPYRPTLVSSSWDGYVARWEASGDKEDPSMLSFDEQRTSPYHQTYGLSFAM</sequence>
<organism evidence="1 2">
    <name type="scientific">Avena sativa</name>
    <name type="common">Oat</name>
    <dbReference type="NCBI Taxonomy" id="4498"/>
    <lineage>
        <taxon>Eukaryota</taxon>
        <taxon>Viridiplantae</taxon>
        <taxon>Streptophyta</taxon>
        <taxon>Embryophyta</taxon>
        <taxon>Tracheophyta</taxon>
        <taxon>Spermatophyta</taxon>
        <taxon>Magnoliopsida</taxon>
        <taxon>Liliopsida</taxon>
        <taxon>Poales</taxon>
        <taxon>Poaceae</taxon>
        <taxon>BOP clade</taxon>
        <taxon>Pooideae</taxon>
        <taxon>Poodae</taxon>
        <taxon>Poeae</taxon>
        <taxon>Poeae Chloroplast Group 1 (Aveneae type)</taxon>
        <taxon>Aveninae</taxon>
        <taxon>Avena</taxon>
    </lineage>
</organism>
<protein>
    <submittedName>
        <fullName evidence="1">Uncharacterized protein</fullName>
    </submittedName>
</protein>
<dbReference type="EnsemblPlants" id="AVESA.00010b.r2.1DG0142540.2">
    <property type="protein sequence ID" value="AVESA.00010b.r2.1DG0142540.2.CDS"/>
    <property type="gene ID" value="AVESA.00010b.r2.1DG0142540"/>
</dbReference>
<keyword evidence="2" id="KW-1185">Reference proteome</keyword>
<reference evidence="1" key="2">
    <citation type="submission" date="2025-09" db="UniProtKB">
        <authorList>
            <consortium name="EnsemblPlants"/>
        </authorList>
    </citation>
    <scope>IDENTIFICATION</scope>
</reference>
<proteinExistence type="predicted"/>
<accession>A0ACD5TY04</accession>
<dbReference type="Proteomes" id="UP001732700">
    <property type="component" value="Chromosome 1D"/>
</dbReference>
<reference evidence="1" key="1">
    <citation type="submission" date="2021-05" db="EMBL/GenBank/DDBJ databases">
        <authorList>
            <person name="Scholz U."/>
            <person name="Mascher M."/>
            <person name="Fiebig A."/>
        </authorList>
    </citation>
    <scope>NUCLEOTIDE SEQUENCE [LARGE SCALE GENOMIC DNA]</scope>
</reference>
<evidence type="ECO:0000313" key="1">
    <source>
        <dbReference type="EnsemblPlants" id="AVESA.00010b.r2.1DG0142540.2.CDS"/>
    </source>
</evidence>
<name>A0ACD5TY04_AVESA</name>